<protein>
    <submittedName>
        <fullName evidence="2">Uncharacterized protein</fullName>
    </submittedName>
</protein>
<dbReference type="EMBL" id="JAGMWT010000006">
    <property type="protein sequence ID" value="KAH7126578.1"/>
    <property type="molecule type" value="Genomic_DNA"/>
</dbReference>
<dbReference type="OrthoDB" id="2823490at2759"/>
<feature type="region of interest" description="Disordered" evidence="1">
    <location>
        <begin position="167"/>
        <end position="190"/>
    </location>
</feature>
<keyword evidence="3" id="KW-1185">Reference proteome</keyword>
<name>A0A9P9DWJ6_9PLEO</name>
<feature type="compositionally biased region" description="Basic residues" evidence="1">
    <location>
        <begin position="181"/>
        <end position="190"/>
    </location>
</feature>
<evidence type="ECO:0000313" key="2">
    <source>
        <dbReference type="EMBL" id="KAH7126578.1"/>
    </source>
</evidence>
<dbReference type="AlphaFoldDB" id="A0A9P9DWJ6"/>
<evidence type="ECO:0000256" key="1">
    <source>
        <dbReference type="SAM" id="MobiDB-lite"/>
    </source>
</evidence>
<accession>A0A9P9DWJ6</accession>
<evidence type="ECO:0000313" key="3">
    <source>
        <dbReference type="Proteomes" id="UP000700596"/>
    </source>
</evidence>
<reference evidence="2" key="1">
    <citation type="journal article" date="2021" name="Nat. Commun.">
        <title>Genetic determinants of endophytism in the Arabidopsis root mycobiome.</title>
        <authorList>
            <person name="Mesny F."/>
            <person name="Miyauchi S."/>
            <person name="Thiergart T."/>
            <person name="Pickel B."/>
            <person name="Atanasova L."/>
            <person name="Karlsson M."/>
            <person name="Huettel B."/>
            <person name="Barry K.W."/>
            <person name="Haridas S."/>
            <person name="Chen C."/>
            <person name="Bauer D."/>
            <person name="Andreopoulos W."/>
            <person name="Pangilinan J."/>
            <person name="LaButti K."/>
            <person name="Riley R."/>
            <person name="Lipzen A."/>
            <person name="Clum A."/>
            <person name="Drula E."/>
            <person name="Henrissat B."/>
            <person name="Kohler A."/>
            <person name="Grigoriev I.V."/>
            <person name="Martin F.M."/>
            <person name="Hacquard S."/>
        </authorList>
    </citation>
    <scope>NUCLEOTIDE SEQUENCE</scope>
    <source>
        <strain evidence="2">MPI-CAGE-CH-0243</strain>
    </source>
</reference>
<gene>
    <name evidence="2" type="ORF">B0J11DRAFT_525947</name>
</gene>
<organism evidence="2 3">
    <name type="scientific">Dendryphion nanum</name>
    <dbReference type="NCBI Taxonomy" id="256645"/>
    <lineage>
        <taxon>Eukaryota</taxon>
        <taxon>Fungi</taxon>
        <taxon>Dikarya</taxon>
        <taxon>Ascomycota</taxon>
        <taxon>Pezizomycotina</taxon>
        <taxon>Dothideomycetes</taxon>
        <taxon>Pleosporomycetidae</taxon>
        <taxon>Pleosporales</taxon>
        <taxon>Torulaceae</taxon>
        <taxon>Dendryphion</taxon>
    </lineage>
</organism>
<sequence length="312" mass="36236">MTMPSLLTLPRELIQEIIYYSLLPPYSRPRNTSTRQNELEWILSGSARRSGRHRKNDDPAEMRYYSLLPVFPLLATCRHLQRETEEVWRRIGDSLPCHAEIQANVHGDLWARWTSIPKPMLTKEEWKISQLEARLSFFGHLVDEDIDVNLVARRISSLVHHFVAYTHHHGPGPEPPPRPRQIGRRRVGAKKPRKYRPKGFNAVSLVFETPSLVNHKVKDTMLAVLAATVKHLMPDIVGYYEDEPNWREPRLSHGTSENHDFIVNHMPRHEFYIDEDLVYVFLSHDEDGKPNFRWSGECFGYGKGSLMGSDET</sequence>
<dbReference type="Proteomes" id="UP000700596">
    <property type="component" value="Unassembled WGS sequence"/>
</dbReference>
<comment type="caution">
    <text evidence="2">The sequence shown here is derived from an EMBL/GenBank/DDBJ whole genome shotgun (WGS) entry which is preliminary data.</text>
</comment>
<proteinExistence type="predicted"/>